<dbReference type="PATRIC" id="fig|1088721.3.peg.2928"/>
<organism evidence="2 3">
    <name type="scientific">Novosphingobium pentaromativorans US6-1</name>
    <dbReference type="NCBI Taxonomy" id="1088721"/>
    <lineage>
        <taxon>Bacteria</taxon>
        <taxon>Pseudomonadati</taxon>
        <taxon>Pseudomonadota</taxon>
        <taxon>Alphaproteobacteria</taxon>
        <taxon>Sphingomonadales</taxon>
        <taxon>Sphingomonadaceae</taxon>
        <taxon>Novosphingobium</taxon>
    </lineage>
</organism>
<evidence type="ECO:0000313" key="2">
    <source>
        <dbReference type="EMBL" id="EHJ60094.1"/>
    </source>
</evidence>
<feature type="domain" description="Bacteriophage T5 Orf172 DNA-binding" evidence="1">
    <location>
        <begin position="288"/>
        <end position="382"/>
    </location>
</feature>
<dbReference type="Proteomes" id="UP000004030">
    <property type="component" value="Unassembled WGS sequence"/>
</dbReference>
<gene>
    <name evidence="2" type="ORF">NSU_2962</name>
</gene>
<accession>G6EF41</accession>
<name>G6EF41_9SPHN</name>
<protein>
    <recommendedName>
        <fullName evidence="1">Bacteriophage T5 Orf172 DNA-binding domain-containing protein</fullName>
    </recommendedName>
</protein>
<dbReference type="AlphaFoldDB" id="G6EF41"/>
<reference evidence="2 3" key="1">
    <citation type="journal article" date="2012" name="J. Bacteriol.">
        <title>Genome sequence of benzo(a)pyrene-degrading bacterium Novosphingobium pentaromativorans US6-1.</title>
        <authorList>
            <person name="Luo Y.R."/>
            <person name="Kang S.G."/>
            <person name="Kim S.J."/>
            <person name="Kim M.R."/>
            <person name="Li N."/>
            <person name="Lee J.H."/>
            <person name="Kwon K.K."/>
        </authorList>
    </citation>
    <scope>NUCLEOTIDE SEQUENCE [LARGE SCALE GENOMIC DNA]</scope>
    <source>
        <strain evidence="2 3">US6-1</strain>
    </source>
</reference>
<keyword evidence="3" id="KW-1185">Reference proteome</keyword>
<evidence type="ECO:0000259" key="1">
    <source>
        <dbReference type="SMART" id="SM00974"/>
    </source>
</evidence>
<dbReference type="STRING" id="1088721.JI59_05215"/>
<dbReference type="eggNOG" id="COG0226">
    <property type="taxonomic scope" value="Bacteria"/>
</dbReference>
<comment type="caution">
    <text evidence="2">The sequence shown here is derived from an EMBL/GenBank/DDBJ whole genome shotgun (WGS) entry which is preliminary data.</text>
</comment>
<sequence>MLHRPALMAELSDLELLAELGVDMTPEVQRALTPLQERIVAGFEDIQRFVADNGRLPQHGDDRDIFERLYAVRLDQLRGMPEARDLLAPLDADGILDGATPVAAPAALDDEALLAELGIASGSGNDITQLRHVSSRAEKRAAEEIANREPCKDFAEFKGLFERAQADLRAGARQAKVLDQTEVTLAEIQPGNFFIVGGQLAYIAGSTEDFVTQYERKDRRVRVIYDNGTEATVLSRSFQKALYRDDTARRITELSAGPLFGDTAEPDDLASGTIYVLRSKSAHPYVDQHRELIHKIGVTGQPIASRIANARNDPTFLLADVEVVAEYKLYNINRSKLEGLIHRALSPARLDLSAGDRFGKTVQPREWFLVPLNAIDELVARISDGTVTDLRYDREQARFISI</sequence>
<evidence type="ECO:0000313" key="3">
    <source>
        <dbReference type="Proteomes" id="UP000004030"/>
    </source>
</evidence>
<dbReference type="InterPro" id="IPR018306">
    <property type="entry name" value="Phage_T5_Orf172_DNA-bd"/>
</dbReference>
<dbReference type="SMART" id="SM00974">
    <property type="entry name" value="T5orf172"/>
    <property type="match status" value="1"/>
</dbReference>
<dbReference type="Pfam" id="PF13455">
    <property type="entry name" value="MUG113"/>
    <property type="match status" value="1"/>
</dbReference>
<dbReference type="EMBL" id="AGFM01000045">
    <property type="protein sequence ID" value="EHJ60094.1"/>
    <property type="molecule type" value="Genomic_DNA"/>
</dbReference>
<proteinExistence type="predicted"/>